<reference evidence="1 2" key="1">
    <citation type="journal article" date="2014" name="Genome Biol. Evol.">
        <title>The secreted proteins of Achlya hypogyna and Thraustotheca clavata identify the ancestral oomycete secretome and reveal gene acquisitions by horizontal gene transfer.</title>
        <authorList>
            <person name="Misner I."/>
            <person name="Blouin N."/>
            <person name="Leonard G."/>
            <person name="Richards T.A."/>
            <person name="Lane C.E."/>
        </authorList>
    </citation>
    <scope>NUCLEOTIDE SEQUENCE [LARGE SCALE GENOMIC DNA]</scope>
    <source>
        <strain evidence="1 2">ATCC 34112</strain>
    </source>
</reference>
<dbReference type="EMBL" id="JNBS01002298">
    <property type="protein sequence ID" value="OQR92836.1"/>
    <property type="molecule type" value="Genomic_DNA"/>
</dbReference>
<dbReference type="AlphaFoldDB" id="A0A1V9Z4B9"/>
<organism evidence="1 2">
    <name type="scientific">Thraustotheca clavata</name>
    <dbReference type="NCBI Taxonomy" id="74557"/>
    <lineage>
        <taxon>Eukaryota</taxon>
        <taxon>Sar</taxon>
        <taxon>Stramenopiles</taxon>
        <taxon>Oomycota</taxon>
        <taxon>Saprolegniomycetes</taxon>
        <taxon>Saprolegniales</taxon>
        <taxon>Achlyaceae</taxon>
        <taxon>Thraustotheca</taxon>
    </lineage>
</organism>
<sequence>MLDEMYALEHAWPMKNERLLLGYDIFNLLRTASRWFWATSENTETLLLEDFAGLFSMKRCYRRVRVVLDQPNHCIRVGSNIIALRNLCSVIPLYAPNQVPEWKLLVQDNIELQTWTFGFDSCQLLQNWLGTLGQVMLETNCNDCLLHELVLLSPVNACNRLNH</sequence>
<dbReference type="Proteomes" id="UP000243217">
    <property type="component" value="Unassembled WGS sequence"/>
</dbReference>
<protein>
    <submittedName>
        <fullName evidence="1">Uncharacterized protein</fullName>
    </submittedName>
</protein>
<comment type="caution">
    <text evidence="1">The sequence shown here is derived from an EMBL/GenBank/DDBJ whole genome shotgun (WGS) entry which is preliminary data.</text>
</comment>
<keyword evidence="2" id="KW-1185">Reference proteome</keyword>
<name>A0A1V9Z4B9_9STRA</name>
<accession>A0A1V9Z4B9</accession>
<proteinExistence type="predicted"/>
<gene>
    <name evidence="1" type="ORF">THRCLA_22357</name>
</gene>
<evidence type="ECO:0000313" key="2">
    <source>
        <dbReference type="Proteomes" id="UP000243217"/>
    </source>
</evidence>
<evidence type="ECO:0000313" key="1">
    <source>
        <dbReference type="EMBL" id="OQR92836.1"/>
    </source>
</evidence>
<dbReference type="OrthoDB" id="10331731at2759"/>